<sequence>MESNNIGIVKLVKQFFVKTISLNVYMFLLIV</sequence>
<keyword evidence="2" id="KW-1185">Reference proteome</keyword>
<gene>
    <name evidence="1" type="ORF">LSINAPIS_LOCUS14548</name>
</gene>
<name>A0A5E4R5S0_9NEOP</name>
<dbReference type="EMBL" id="FZQP02006907">
    <property type="protein sequence ID" value="VVD04883.1"/>
    <property type="molecule type" value="Genomic_DNA"/>
</dbReference>
<accession>A0A5E4R5S0</accession>
<organism evidence="1 2">
    <name type="scientific">Leptidea sinapis</name>
    <dbReference type="NCBI Taxonomy" id="189913"/>
    <lineage>
        <taxon>Eukaryota</taxon>
        <taxon>Metazoa</taxon>
        <taxon>Ecdysozoa</taxon>
        <taxon>Arthropoda</taxon>
        <taxon>Hexapoda</taxon>
        <taxon>Insecta</taxon>
        <taxon>Pterygota</taxon>
        <taxon>Neoptera</taxon>
        <taxon>Endopterygota</taxon>
        <taxon>Lepidoptera</taxon>
        <taxon>Glossata</taxon>
        <taxon>Ditrysia</taxon>
        <taxon>Papilionoidea</taxon>
        <taxon>Pieridae</taxon>
        <taxon>Dismorphiinae</taxon>
        <taxon>Leptidea</taxon>
    </lineage>
</organism>
<evidence type="ECO:0000313" key="1">
    <source>
        <dbReference type="EMBL" id="VVD04883.1"/>
    </source>
</evidence>
<proteinExistence type="predicted"/>
<protein>
    <submittedName>
        <fullName evidence="1">Uncharacterized protein</fullName>
    </submittedName>
</protein>
<reference evidence="1 2" key="1">
    <citation type="submission" date="2017-07" db="EMBL/GenBank/DDBJ databases">
        <authorList>
            <person name="Talla V."/>
            <person name="Backstrom N."/>
        </authorList>
    </citation>
    <scope>NUCLEOTIDE SEQUENCE [LARGE SCALE GENOMIC DNA]</scope>
</reference>
<dbReference type="Proteomes" id="UP000324832">
    <property type="component" value="Unassembled WGS sequence"/>
</dbReference>
<evidence type="ECO:0000313" key="2">
    <source>
        <dbReference type="Proteomes" id="UP000324832"/>
    </source>
</evidence>
<dbReference type="AlphaFoldDB" id="A0A5E4R5S0"/>